<keyword evidence="1" id="KW-0732">Signal</keyword>
<dbReference type="AlphaFoldDB" id="F4R778"/>
<name>F4R778_MELLP</name>
<reference evidence="3" key="1">
    <citation type="journal article" date="2011" name="Proc. Natl. Acad. Sci. U.S.A.">
        <title>Obligate biotrophy features unraveled by the genomic analysis of rust fungi.</title>
        <authorList>
            <person name="Duplessis S."/>
            <person name="Cuomo C.A."/>
            <person name="Lin Y.-C."/>
            <person name="Aerts A."/>
            <person name="Tisserant E."/>
            <person name="Veneault-Fourrey C."/>
            <person name="Joly D.L."/>
            <person name="Hacquard S."/>
            <person name="Amselem J."/>
            <person name="Cantarel B.L."/>
            <person name="Chiu R."/>
            <person name="Coutinho P.M."/>
            <person name="Feau N."/>
            <person name="Field M."/>
            <person name="Frey P."/>
            <person name="Gelhaye E."/>
            <person name="Goldberg J."/>
            <person name="Grabherr M.G."/>
            <person name="Kodira C.D."/>
            <person name="Kohler A."/>
            <person name="Kuees U."/>
            <person name="Lindquist E.A."/>
            <person name="Lucas S.M."/>
            <person name="Mago R."/>
            <person name="Mauceli E."/>
            <person name="Morin E."/>
            <person name="Murat C."/>
            <person name="Pangilinan J.L."/>
            <person name="Park R."/>
            <person name="Pearson M."/>
            <person name="Quesneville H."/>
            <person name="Rouhier N."/>
            <person name="Sakthikumar S."/>
            <person name="Salamov A.A."/>
            <person name="Schmutz J."/>
            <person name="Selles B."/>
            <person name="Shapiro H."/>
            <person name="Tanguay P."/>
            <person name="Tuskan G.A."/>
            <person name="Henrissat B."/>
            <person name="Van de Peer Y."/>
            <person name="Rouze P."/>
            <person name="Ellis J.G."/>
            <person name="Dodds P.N."/>
            <person name="Schein J.E."/>
            <person name="Zhong S."/>
            <person name="Hamelin R.C."/>
            <person name="Grigoriev I.V."/>
            <person name="Szabo L.J."/>
            <person name="Martin F."/>
        </authorList>
    </citation>
    <scope>NUCLEOTIDE SEQUENCE [LARGE SCALE GENOMIC DNA]</scope>
    <source>
        <strain evidence="3">98AG31 / pathotype 3-4-7</strain>
    </source>
</reference>
<evidence type="ECO:0000313" key="3">
    <source>
        <dbReference type="Proteomes" id="UP000001072"/>
    </source>
</evidence>
<dbReference type="RefSeq" id="XP_007405178.1">
    <property type="nucleotide sequence ID" value="XM_007405116.1"/>
</dbReference>
<dbReference type="InParanoid" id="F4R778"/>
<dbReference type="HOGENOM" id="CLU_1993106_0_0_1"/>
<dbReference type="OrthoDB" id="10405596at2759"/>
<sequence length="125" mass="14027">MLFFIRSHILIAFSLLTLGGFGYSKFCNRAFFTNTYTGLSACTDTDNTWQYPIDDCDYKVTSGKQPKGTQCAKPFEKLSINCASYSFDGAYKCNFKNSRGEPQIASCAAMQYMPHCKEGRGRMIS</sequence>
<gene>
    <name evidence="2" type="ORF">MELLADRAFT_124231</name>
</gene>
<evidence type="ECO:0000256" key="1">
    <source>
        <dbReference type="SAM" id="SignalP"/>
    </source>
</evidence>
<dbReference type="Proteomes" id="UP000001072">
    <property type="component" value="Unassembled WGS sequence"/>
</dbReference>
<feature type="chain" id="PRO_5003320639" evidence="1">
    <location>
        <begin position="25"/>
        <end position="125"/>
    </location>
</feature>
<dbReference type="KEGG" id="mlr:MELLADRAFT_124231"/>
<protein>
    <submittedName>
        <fullName evidence="2">Secreted protein</fullName>
    </submittedName>
</protein>
<organism evidence="3">
    <name type="scientific">Melampsora larici-populina (strain 98AG31 / pathotype 3-4-7)</name>
    <name type="common">Poplar leaf rust fungus</name>
    <dbReference type="NCBI Taxonomy" id="747676"/>
    <lineage>
        <taxon>Eukaryota</taxon>
        <taxon>Fungi</taxon>
        <taxon>Dikarya</taxon>
        <taxon>Basidiomycota</taxon>
        <taxon>Pucciniomycotina</taxon>
        <taxon>Pucciniomycetes</taxon>
        <taxon>Pucciniales</taxon>
        <taxon>Melampsoraceae</taxon>
        <taxon>Melampsora</taxon>
    </lineage>
</organism>
<evidence type="ECO:0000313" key="2">
    <source>
        <dbReference type="EMBL" id="EGG11543.1"/>
    </source>
</evidence>
<dbReference type="GeneID" id="18926695"/>
<accession>F4R778</accession>
<proteinExistence type="predicted"/>
<dbReference type="VEuPathDB" id="FungiDB:MELLADRAFT_124231"/>
<feature type="signal peptide" evidence="1">
    <location>
        <begin position="1"/>
        <end position="24"/>
    </location>
</feature>
<keyword evidence="3" id="KW-1185">Reference proteome</keyword>
<dbReference type="EMBL" id="GL883092">
    <property type="protein sequence ID" value="EGG11543.1"/>
    <property type="molecule type" value="Genomic_DNA"/>
</dbReference>